<evidence type="ECO:0000313" key="4">
    <source>
        <dbReference type="Proteomes" id="UP000886741"/>
    </source>
</evidence>
<feature type="chain" id="PRO_5038570930" description="Lipoprotein" evidence="2">
    <location>
        <begin position="22"/>
        <end position="89"/>
    </location>
</feature>
<reference evidence="3" key="1">
    <citation type="submission" date="2020-10" db="EMBL/GenBank/DDBJ databases">
        <authorList>
            <person name="Gilroy R."/>
        </authorList>
    </citation>
    <scope>NUCLEOTIDE SEQUENCE</scope>
    <source>
        <strain evidence="3">ChiBcec16-1751</strain>
    </source>
</reference>
<organism evidence="3 4">
    <name type="scientific">Candidatus Avoscillospira avistercoris</name>
    <dbReference type="NCBI Taxonomy" id="2840707"/>
    <lineage>
        <taxon>Bacteria</taxon>
        <taxon>Bacillati</taxon>
        <taxon>Bacillota</taxon>
        <taxon>Clostridia</taxon>
        <taxon>Eubacteriales</taxon>
        <taxon>Oscillospiraceae</taxon>
        <taxon>Oscillospiraceae incertae sedis</taxon>
        <taxon>Candidatus Avoscillospira</taxon>
    </lineage>
</organism>
<feature type="compositionally biased region" description="Polar residues" evidence="1">
    <location>
        <begin position="41"/>
        <end position="56"/>
    </location>
</feature>
<gene>
    <name evidence="3" type="ORF">IAA83_08355</name>
</gene>
<evidence type="ECO:0000256" key="2">
    <source>
        <dbReference type="SAM" id="SignalP"/>
    </source>
</evidence>
<protein>
    <recommendedName>
        <fullName evidence="5">Lipoprotein</fullName>
    </recommendedName>
</protein>
<proteinExistence type="predicted"/>
<feature type="region of interest" description="Disordered" evidence="1">
    <location>
        <begin position="39"/>
        <end position="89"/>
    </location>
</feature>
<feature type="signal peptide" evidence="2">
    <location>
        <begin position="1"/>
        <end position="21"/>
    </location>
</feature>
<dbReference type="AlphaFoldDB" id="A0A9D1FB11"/>
<accession>A0A9D1FB11</accession>
<evidence type="ECO:0000313" key="3">
    <source>
        <dbReference type="EMBL" id="HIS65366.1"/>
    </source>
</evidence>
<evidence type="ECO:0000256" key="1">
    <source>
        <dbReference type="SAM" id="MobiDB-lite"/>
    </source>
</evidence>
<dbReference type="EMBL" id="DVJJ01000126">
    <property type="protein sequence ID" value="HIS65366.1"/>
    <property type="molecule type" value="Genomic_DNA"/>
</dbReference>
<name>A0A9D1FB11_9FIRM</name>
<feature type="compositionally biased region" description="Basic and acidic residues" evidence="1">
    <location>
        <begin position="57"/>
        <end position="70"/>
    </location>
</feature>
<dbReference type="Proteomes" id="UP000886741">
    <property type="component" value="Unassembled WGS sequence"/>
</dbReference>
<sequence>MKQTVTMILALLLAAGLTACGNSVSQMVDDAEREVAEYRGNVSTTNDGRVNGTNPPDKSDRTDRTGREPVRPMPKAQKPNTDSMGAGMR</sequence>
<dbReference type="PROSITE" id="PS51257">
    <property type="entry name" value="PROKAR_LIPOPROTEIN"/>
    <property type="match status" value="1"/>
</dbReference>
<evidence type="ECO:0008006" key="5">
    <source>
        <dbReference type="Google" id="ProtNLM"/>
    </source>
</evidence>
<reference evidence="3" key="2">
    <citation type="journal article" date="2021" name="PeerJ">
        <title>Extensive microbial diversity within the chicken gut microbiome revealed by metagenomics and culture.</title>
        <authorList>
            <person name="Gilroy R."/>
            <person name="Ravi A."/>
            <person name="Getino M."/>
            <person name="Pursley I."/>
            <person name="Horton D.L."/>
            <person name="Alikhan N.F."/>
            <person name="Baker D."/>
            <person name="Gharbi K."/>
            <person name="Hall N."/>
            <person name="Watson M."/>
            <person name="Adriaenssens E.M."/>
            <person name="Foster-Nyarko E."/>
            <person name="Jarju S."/>
            <person name="Secka A."/>
            <person name="Antonio M."/>
            <person name="Oren A."/>
            <person name="Chaudhuri R.R."/>
            <person name="La Ragione R."/>
            <person name="Hildebrand F."/>
            <person name="Pallen M.J."/>
        </authorList>
    </citation>
    <scope>NUCLEOTIDE SEQUENCE</scope>
    <source>
        <strain evidence="3">ChiBcec16-1751</strain>
    </source>
</reference>
<keyword evidence="2" id="KW-0732">Signal</keyword>
<comment type="caution">
    <text evidence="3">The sequence shown here is derived from an EMBL/GenBank/DDBJ whole genome shotgun (WGS) entry which is preliminary data.</text>
</comment>